<protein>
    <submittedName>
        <fullName evidence="4">Chromosome-partitioning protein Spo0J</fullName>
    </submittedName>
</protein>
<comment type="similarity">
    <text evidence="1">Belongs to the ParB family.</text>
</comment>
<dbReference type="SMART" id="SM00470">
    <property type="entry name" value="ParB"/>
    <property type="match status" value="1"/>
</dbReference>
<organism evidence="4 5">
    <name type="scientific">Calidithermus terrae</name>
    <dbReference type="NCBI Taxonomy" id="1408545"/>
    <lineage>
        <taxon>Bacteria</taxon>
        <taxon>Thermotogati</taxon>
        <taxon>Deinococcota</taxon>
        <taxon>Deinococci</taxon>
        <taxon>Thermales</taxon>
        <taxon>Thermaceae</taxon>
        <taxon>Calidithermus</taxon>
    </lineage>
</organism>
<sequence>MSAKKERTNPILAKHPMRNASPVTAILEAGRKAAPETQLPLADLRPRPGQPRRYFDPEAMRSLVASVRDQGVLQPLLVRETREGYEIVAGERRYRAALEAGLSHVPVVVRRLSDEEAQLIALAENLQREDLNPLEETEGVLGLLALRLEHPVEEVVALLYRMDNEAKGKATHNVMGKPDAVLVEQTFNALARGTWQSFVANRLPLLKLPGEVLEAIRSGRLDYTKARAIARVRDARARGRLLQRAVREGLSLSQIRREVERLAAEPQPTPGRYGERAKALARALARRRLDEERGRRVDELLSELERLLEG</sequence>
<evidence type="ECO:0000259" key="3">
    <source>
        <dbReference type="SMART" id="SM00470"/>
    </source>
</evidence>
<evidence type="ECO:0000256" key="2">
    <source>
        <dbReference type="ARBA" id="ARBA00023125"/>
    </source>
</evidence>
<dbReference type="Pfam" id="PF17762">
    <property type="entry name" value="HTH_ParB"/>
    <property type="match status" value="1"/>
</dbReference>
<dbReference type="GO" id="GO:0003677">
    <property type="term" value="F:DNA binding"/>
    <property type="evidence" value="ECO:0007669"/>
    <property type="project" value="UniProtKB-KW"/>
</dbReference>
<dbReference type="Pfam" id="PF02195">
    <property type="entry name" value="ParB_N"/>
    <property type="match status" value="1"/>
</dbReference>
<dbReference type="RefSeq" id="WP_245971545.1">
    <property type="nucleotide sequence ID" value="NZ_QXDL01000038.1"/>
</dbReference>
<dbReference type="SUPFAM" id="SSF109709">
    <property type="entry name" value="KorB DNA-binding domain-like"/>
    <property type="match status" value="1"/>
</dbReference>
<name>A0A399ERC1_9DEIN</name>
<evidence type="ECO:0000313" key="5">
    <source>
        <dbReference type="Proteomes" id="UP000265715"/>
    </source>
</evidence>
<keyword evidence="2" id="KW-0238">DNA-binding</keyword>
<dbReference type="SUPFAM" id="SSF110849">
    <property type="entry name" value="ParB/Sulfiredoxin"/>
    <property type="match status" value="1"/>
</dbReference>
<dbReference type="InterPro" id="IPR050336">
    <property type="entry name" value="Chromosome_partition/occlusion"/>
</dbReference>
<gene>
    <name evidence="4" type="primary">spo0C_2</name>
    <name evidence="4" type="ORF">Mterra_01246</name>
</gene>
<dbReference type="FunFam" id="3.90.1530.30:FF:000001">
    <property type="entry name" value="Chromosome partitioning protein ParB"/>
    <property type="match status" value="1"/>
</dbReference>
<dbReference type="InterPro" id="IPR004437">
    <property type="entry name" value="ParB/RepB/Spo0J"/>
</dbReference>
<dbReference type="Gene3D" id="1.10.10.2830">
    <property type="match status" value="1"/>
</dbReference>
<dbReference type="PANTHER" id="PTHR33375:SF7">
    <property type="entry name" value="CHROMOSOME 2-PARTITIONING PROTEIN PARB-RELATED"/>
    <property type="match status" value="1"/>
</dbReference>
<dbReference type="GO" id="GO:0007059">
    <property type="term" value="P:chromosome segregation"/>
    <property type="evidence" value="ECO:0007669"/>
    <property type="project" value="TreeGrafter"/>
</dbReference>
<feature type="domain" description="ParB-like N-terminal" evidence="3">
    <location>
        <begin position="37"/>
        <end position="126"/>
    </location>
</feature>
<evidence type="ECO:0000313" key="4">
    <source>
        <dbReference type="EMBL" id="RIH87187.1"/>
    </source>
</evidence>
<dbReference type="EMBL" id="QXDL01000038">
    <property type="protein sequence ID" value="RIH87187.1"/>
    <property type="molecule type" value="Genomic_DNA"/>
</dbReference>
<proteinExistence type="inferred from homology"/>
<dbReference type="InterPro" id="IPR003115">
    <property type="entry name" value="ParB_N"/>
</dbReference>
<reference evidence="4 5" key="1">
    <citation type="submission" date="2018-08" db="EMBL/GenBank/DDBJ databases">
        <title>Meiothermus terrae DSM 26712 genome sequencing project.</title>
        <authorList>
            <person name="Da Costa M.S."/>
            <person name="Albuquerque L."/>
            <person name="Raposo P."/>
            <person name="Froufe H.J.C."/>
            <person name="Barroso C.S."/>
            <person name="Egas C."/>
        </authorList>
    </citation>
    <scope>NUCLEOTIDE SEQUENCE [LARGE SCALE GENOMIC DNA]</scope>
    <source>
        <strain evidence="4 5">DSM 26712</strain>
    </source>
</reference>
<keyword evidence="5" id="KW-1185">Reference proteome</keyword>
<dbReference type="AlphaFoldDB" id="A0A399ERC1"/>
<dbReference type="GO" id="GO:0005694">
    <property type="term" value="C:chromosome"/>
    <property type="evidence" value="ECO:0007669"/>
    <property type="project" value="TreeGrafter"/>
</dbReference>
<dbReference type="Proteomes" id="UP000265715">
    <property type="component" value="Unassembled WGS sequence"/>
</dbReference>
<dbReference type="InterPro" id="IPR036086">
    <property type="entry name" value="ParB/Sulfiredoxin_sf"/>
</dbReference>
<dbReference type="PANTHER" id="PTHR33375">
    <property type="entry name" value="CHROMOSOME-PARTITIONING PROTEIN PARB-RELATED"/>
    <property type="match status" value="1"/>
</dbReference>
<dbReference type="Gene3D" id="3.90.1530.30">
    <property type="match status" value="1"/>
</dbReference>
<evidence type="ECO:0000256" key="1">
    <source>
        <dbReference type="ARBA" id="ARBA00006295"/>
    </source>
</evidence>
<dbReference type="InterPro" id="IPR041468">
    <property type="entry name" value="HTH_ParB/Spo0J"/>
</dbReference>
<dbReference type="NCBIfam" id="TIGR00180">
    <property type="entry name" value="parB_part"/>
    <property type="match status" value="1"/>
</dbReference>
<dbReference type="CDD" id="cd16393">
    <property type="entry name" value="SPO0J_N"/>
    <property type="match status" value="1"/>
</dbReference>
<comment type="caution">
    <text evidence="4">The sequence shown here is derived from an EMBL/GenBank/DDBJ whole genome shotgun (WGS) entry which is preliminary data.</text>
</comment>
<accession>A0A399ERC1</accession>